<protein>
    <submittedName>
        <fullName evidence="1">Uncharacterized protein</fullName>
    </submittedName>
</protein>
<dbReference type="RefSeq" id="WP_263412761.1">
    <property type="nucleotide sequence ID" value="NZ_BAABBH010000001.1"/>
</dbReference>
<dbReference type="EMBL" id="JBJYXY010000001">
    <property type="protein sequence ID" value="MFN2975725.1"/>
    <property type="molecule type" value="Genomic_DNA"/>
</dbReference>
<gene>
    <name evidence="1" type="ORF">ACK2TP_08110</name>
</gene>
<accession>A0ABW9KIV4</accession>
<organism evidence="1 2">
    <name type="scientific">Terriglobus aquaticus</name>
    <dbReference type="NCBI Taxonomy" id="940139"/>
    <lineage>
        <taxon>Bacteria</taxon>
        <taxon>Pseudomonadati</taxon>
        <taxon>Acidobacteriota</taxon>
        <taxon>Terriglobia</taxon>
        <taxon>Terriglobales</taxon>
        <taxon>Acidobacteriaceae</taxon>
        <taxon>Terriglobus</taxon>
    </lineage>
</organism>
<evidence type="ECO:0000313" key="1">
    <source>
        <dbReference type="EMBL" id="MFN2975725.1"/>
    </source>
</evidence>
<name>A0ABW9KIV4_9BACT</name>
<reference evidence="1 2" key="1">
    <citation type="submission" date="2024-12" db="EMBL/GenBank/DDBJ databases">
        <authorList>
            <person name="Lee Y."/>
        </authorList>
    </citation>
    <scope>NUCLEOTIDE SEQUENCE [LARGE SCALE GENOMIC DNA]</scope>
    <source>
        <strain evidence="1 2">03SUJ4</strain>
    </source>
</reference>
<evidence type="ECO:0000313" key="2">
    <source>
        <dbReference type="Proteomes" id="UP001634747"/>
    </source>
</evidence>
<sequence>MPELNLRWVGVRLRPAQQVSEEARLQVQAPQGRLPLQVEVEERTRQMVAEGRDEHHADQAQLEAEGHAELLADRAAVEVEAAALPGVRLQLIH</sequence>
<comment type="caution">
    <text evidence="1">The sequence shown here is derived from an EMBL/GenBank/DDBJ whole genome shotgun (WGS) entry which is preliminary data.</text>
</comment>
<keyword evidence="2" id="KW-1185">Reference proteome</keyword>
<dbReference type="Proteomes" id="UP001634747">
    <property type="component" value="Unassembled WGS sequence"/>
</dbReference>
<proteinExistence type="predicted"/>